<evidence type="ECO:0000256" key="1">
    <source>
        <dbReference type="ARBA" id="ARBA00022630"/>
    </source>
</evidence>
<dbReference type="PANTHER" id="PTHR43644:SF1">
    <property type="entry name" value="NAD(P)H-FLAVIN REDUCTASE"/>
    <property type="match status" value="1"/>
</dbReference>
<dbReference type="PROSITE" id="PS51085">
    <property type="entry name" value="2FE2S_FER_2"/>
    <property type="match status" value="1"/>
</dbReference>
<evidence type="ECO:0000256" key="2">
    <source>
        <dbReference type="ARBA" id="ARBA00022827"/>
    </source>
</evidence>
<keyword evidence="3" id="KW-0472">Membrane</keyword>
<gene>
    <name evidence="5" type="ORF">FKG94_13785</name>
</gene>
<sequence length="345" mass="37859">MHLLKSVHKWLSLVIAIQLGLWLLSGLVFNILDPQQVSGEALSAKPTAATIANAGPLLNHQDIIALYGQGAVRDINLHTLLGRSVYRVTLPDRIDLYDAGTGARLVVTATLARQIAQRDYLGNPADIASISKIQAPTLETRRHRGPVWQVAIDDRANTTLYISAEDGDLLERRNDTWRLFDFFWMLHIMDYRGRQDFNHLLVIVAAFGCLWLAISGCILLVNSFSLPGSGFLTRRRRRTVPVQVYNQTGSLARELRLPTGATLIDALAQQGIELPSLCGGGGNCGQCLVRIQAEAPVSADDRRLIATERLAAGYRLACRQRVDNPIAVELAGAPTTGSRRIGIEK</sequence>
<dbReference type="InterPro" id="IPR012675">
    <property type="entry name" value="Beta-grasp_dom_sf"/>
</dbReference>
<dbReference type="SUPFAM" id="SSF54292">
    <property type="entry name" value="2Fe-2S ferredoxin-like"/>
    <property type="match status" value="1"/>
</dbReference>
<organism evidence="5 6">
    <name type="scientific">Exilibacterium tricleocarpae</name>
    <dbReference type="NCBI Taxonomy" id="2591008"/>
    <lineage>
        <taxon>Bacteria</taxon>
        <taxon>Pseudomonadati</taxon>
        <taxon>Pseudomonadota</taxon>
        <taxon>Gammaproteobacteria</taxon>
        <taxon>Cellvibrionales</taxon>
        <taxon>Cellvibrionaceae</taxon>
        <taxon>Exilibacterium</taxon>
    </lineage>
</organism>
<feature type="transmembrane region" description="Helical" evidence="3">
    <location>
        <begin position="200"/>
        <end position="221"/>
    </location>
</feature>
<dbReference type="AlphaFoldDB" id="A0A545TLN3"/>
<dbReference type="Proteomes" id="UP000319732">
    <property type="component" value="Unassembled WGS sequence"/>
</dbReference>
<evidence type="ECO:0000259" key="4">
    <source>
        <dbReference type="PROSITE" id="PS51085"/>
    </source>
</evidence>
<keyword evidence="1" id="KW-0285">Flavoprotein</keyword>
<feature type="domain" description="2Fe-2S ferredoxin-type" evidence="4">
    <location>
        <begin position="240"/>
        <end position="334"/>
    </location>
</feature>
<name>A0A545TLN3_9GAMM</name>
<dbReference type="RefSeq" id="WP_142904924.1">
    <property type="nucleotide sequence ID" value="NZ_ML660094.1"/>
</dbReference>
<evidence type="ECO:0000313" key="6">
    <source>
        <dbReference type="Proteomes" id="UP000319732"/>
    </source>
</evidence>
<feature type="transmembrane region" description="Helical" evidence="3">
    <location>
        <begin position="12"/>
        <end position="32"/>
    </location>
</feature>
<keyword evidence="6" id="KW-1185">Reference proteome</keyword>
<dbReference type="InterPro" id="IPR001041">
    <property type="entry name" value="2Fe-2S_ferredoxin-type"/>
</dbReference>
<evidence type="ECO:0000313" key="5">
    <source>
        <dbReference type="EMBL" id="TQV78145.1"/>
    </source>
</evidence>
<accession>A0A545TLN3</accession>
<keyword evidence="3" id="KW-1133">Transmembrane helix</keyword>
<dbReference type="OrthoDB" id="9806195at2"/>
<protein>
    <submittedName>
        <fullName evidence="5">2Fe-2S iron-sulfur cluster binding domain-containing protein</fullName>
    </submittedName>
</protein>
<keyword evidence="2" id="KW-0274">FAD</keyword>
<dbReference type="Gene3D" id="3.10.20.30">
    <property type="match status" value="1"/>
</dbReference>
<comment type="caution">
    <text evidence="5">The sequence shown here is derived from an EMBL/GenBank/DDBJ whole genome shotgun (WGS) entry which is preliminary data.</text>
</comment>
<evidence type="ECO:0000256" key="3">
    <source>
        <dbReference type="SAM" id="Phobius"/>
    </source>
</evidence>
<dbReference type="GO" id="GO:0051536">
    <property type="term" value="F:iron-sulfur cluster binding"/>
    <property type="evidence" value="ECO:0007669"/>
    <property type="project" value="InterPro"/>
</dbReference>
<keyword evidence="3" id="KW-0812">Transmembrane</keyword>
<dbReference type="Pfam" id="PF00111">
    <property type="entry name" value="Fer2"/>
    <property type="match status" value="1"/>
</dbReference>
<dbReference type="EMBL" id="VHSG01000013">
    <property type="protein sequence ID" value="TQV78145.1"/>
    <property type="molecule type" value="Genomic_DNA"/>
</dbReference>
<reference evidence="5 6" key="1">
    <citation type="submission" date="2019-06" db="EMBL/GenBank/DDBJ databases">
        <title>Whole genome sequence for Cellvibrionaceae sp. R142.</title>
        <authorList>
            <person name="Wang G."/>
        </authorList>
    </citation>
    <scope>NUCLEOTIDE SEQUENCE [LARGE SCALE GENOMIC DNA]</scope>
    <source>
        <strain evidence="5 6">R142</strain>
    </source>
</reference>
<dbReference type="PANTHER" id="PTHR43644">
    <property type="entry name" value="NA(+)-TRANSLOCATING NADH-QUINONE REDUCTASE SUBUNIT"/>
    <property type="match status" value="1"/>
</dbReference>
<dbReference type="CDD" id="cd00207">
    <property type="entry name" value="fer2"/>
    <property type="match status" value="1"/>
</dbReference>
<proteinExistence type="predicted"/>
<dbReference type="InterPro" id="IPR036010">
    <property type="entry name" value="2Fe-2S_ferredoxin-like_sf"/>
</dbReference>